<proteinExistence type="predicted"/>
<gene>
    <name evidence="1" type="ORF">TQ39_19190</name>
</gene>
<protein>
    <submittedName>
        <fullName evidence="1">Plasmid segregation centromere-binding protein ParR</fullName>
    </submittedName>
</protein>
<sequence length="87" mass="10087">MKKRPCFSFRPRLEDAEQRKAWDILQAVPEGQRTAFVVRALLQNTEQNILEQTLRRVLKEEIRGLQLKPPAEEKAVPSQMLDFLAGL</sequence>
<dbReference type="Proteomes" id="UP000032483">
    <property type="component" value="Unassembled WGS sequence"/>
</dbReference>
<organism evidence="1 2">
    <name type="scientific">Ruthenibacterium lactatiformans</name>
    <dbReference type="NCBI Taxonomy" id="1550024"/>
    <lineage>
        <taxon>Bacteria</taxon>
        <taxon>Bacillati</taxon>
        <taxon>Bacillota</taxon>
        <taxon>Clostridia</taxon>
        <taxon>Eubacteriales</taxon>
        <taxon>Oscillospiraceae</taxon>
        <taxon>Ruthenibacterium</taxon>
    </lineage>
</organism>
<dbReference type="AlphaFoldDB" id="A0A0D8IXJ3"/>
<comment type="caution">
    <text evidence="1">The sequence shown here is derived from an EMBL/GenBank/DDBJ whole genome shotgun (WGS) entry which is preliminary data.</text>
</comment>
<accession>A0A0D8IXJ3</accession>
<dbReference type="EMBL" id="JXXK01000060">
    <property type="protein sequence ID" value="KJF38248.1"/>
    <property type="molecule type" value="Genomic_DNA"/>
</dbReference>
<evidence type="ECO:0000313" key="2">
    <source>
        <dbReference type="Proteomes" id="UP000032483"/>
    </source>
</evidence>
<keyword evidence="2" id="KW-1185">Reference proteome</keyword>
<evidence type="ECO:0000313" key="1">
    <source>
        <dbReference type="EMBL" id="KJF38248.1"/>
    </source>
</evidence>
<reference evidence="1" key="1">
    <citation type="submission" date="2015-02" db="EMBL/GenBank/DDBJ databases">
        <title>A novel member of the family Ruminococcaceae isolated from human feces.</title>
        <authorList>
            <person name="Shkoporov A.N."/>
            <person name="Chaplin A.V."/>
            <person name="Motuzova O.V."/>
            <person name="Kafarskaia L.I."/>
            <person name="Khokhlova E.V."/>
            <person name="Efimov B.A."/>
        </authorList>
    </citation>
    <scope>NUCLEOTIDE SEQUENCE [LARGE SCALE GENOMIC DNA]</scope>
    <source>
        <strain evidence="1">585-1</strain>
    </source>
</reference>
<name>A0A0D8IXJ3_9FIRM</name>